<proteinExistence type="predicted"/>
<dbReference type="Proteomes" id="UP001519343">
    <property type="component" value="Unassembled WGS sequence"/>
</dbReference>
<evidence type="ECO:0000313" key="2">
    <source>
        <dbReference type="Proteomes" id="UP001519343"/>
    </source>
</evidence>
<accession>A0ABS4GL67</accession>
<dbReference type="Pfam" id="PF10055">
    <property type="entry name" value="DUF2292"/>
    <property type="match status" value="1"/>
</dbReference>
<sequence>MGKIDDPQINHIVATLKALEFGSVVITVHDGEITQIDTTEKKRFSLTKNQQTKK</sequence>
<evidence type="ECO:0008006" key="3">
    <source>
        <dbReference type="Google" id="ProtNLM"/>
    </source>
</evidence>
<keyword evidence="2" id="KW-1185">Reference proteome</keyword>
<reference evidence="1 2" key="1">
    <citation type="submission" date="2021-03" db="EMBL/GenBank/DDBJ databases">
        <title>Genomic Encyclopedia of Type Strains, Phase IV (KMG-IV): sequencing the most valuable type-strain genomes for metagenomic binning, comparative biology and taxonomic classification.</title>
        <authorList>
            <person name="Goeker M."/>
        </authorList>
    </citation>
    <scope>NUCLEOTIDE SEQUENCE [LARGE SCALE GENOMIC DNA]</scope>
    <source>
        <strain evidence="1 2">DSM 24738</strain>
    </source>
</reference>
<dbReference type="EMBL" id="JAGGKT010000002">
    <property type="protein sequence ID" value="MBP1930882.1"/>
    <property type="molecule type" value="Genomic_DNA"/>
</dbReference>
<name>A0ABS4GL67_9BACL</name>
<gene>
    <name evidence="1" type="ORF">J2Z37_000879</name>
</gene>
<comment type="caution">
    <text evidence="1">The sequence shown here is derived from an EMBL/GenBank/DDBJ whole genome shotgun (WGS) entry which is preliminary data.</text>
</comment>
<protein>
    <recommendedName>
        <fullName evidence="3">DUF2292 domain-containing protein</fullName>
    </recommendedName>
</protein>
<organism evidence="1 2">
    <name type="scientific">Ammoniphilus resinae</name>
    <dbReference type="NCBI Taxonomy" id="861532"/>
    <lineage>
        <taxon>Bacteria</taxon>
        <taxon>Bacillati</taxon>
        <taxon>Bacillota</taxon>
        <taxon>Bacilli</taxon>
        <taxon>Bacillales</taxon>
        <taxon>Paenibacillaceae</taxon>
        <taxon>Aneurinibacillus group</taxon>
        <taxon>Ammoniphilus</taxon>
    </lineage>
</organism>
<evidence type="ECO:0000313" key="1">
    <source>
        <dbReference type="EMBL" id="MBP1930882.1"/>
    </source>
</evidence>
<dbReference type="RefSeq" id="WP_209808997.1">
    <property type="nucleotide sequence ID" value="NZ_JAGGKT010000002.1"/>
</dbReference>
<dbReference type="InterPro" id="IPR018743">
    <property type="entry name" value="DUF2292"/>
</dbReference>